<evidence type="ECO:0000313" key="2">
    <source>
        <dbReference type="EMBL" id="KAL0257547.1"/>
    </source>
</evidence>
<name>A0ABR3CA84_9PEZI</name>
<reference evidence="2 3" key="1">
    <citation type="submission" date="2024-02" db="EMBL/GenBank/DDBJ databases">
        <title>De novo assembly and annotation of 12 fungi associated with fruit tree decline syndrome in Ontario, Canada.</title>
        <authorList>
            <person name="Sulman M."/>
            <person name="Ellouze W."/>
            <person name="Ilyukhin E."/>
        </authorList>
    </citation>
    <scope>NUCLEOTIDE SEQUENCE [LARGE SCALE GENOMIC DNA]</scope>
    <source>
        <strain evidence="2 3">FDS-637</strain>
    </source>
</reference>
<dbReference type="EMBL" id="JAJVCZ030000008">
    <property type="protein sequence ID" value="KAL0257547.1"/>
    <property type="molecule type" value="Genomic_DNA"/>
</dbReference>
<keyword evidence="3" id="KW-1185">Reference proteome</keyword>
<comment type="caution">
    <text evidence="2">The sequence shown here is derived from an EMBL/GenBank/DDBJ whole genome shotgun (WGS) entry which is preliminary data.</text>
</comment>
<feature type="compositionally biased region" description="Basic and acidic residues" evidence="1">
    <location>
        <begin position="1"/>
        <end position="12"/>
    </location>
</feature>
<evidence type="ECO:0000313" key="3">
    <source>
        <dbReference type="Proteomes" id="UP001430584"/>
    </source>
</evidence>
<feature type="compositionally biased region" description="Polar residues" evidence="1">
    <location>
        <begin position="14"/>
        <end position="23"/>
    </location>
</feature>
<dbReference type="GeneID" id="92012446"/>
<feature type="region of interest" description="Disordered" evidence="1">
    <location>
        <begin position="1"/>
        <end position="32"/>
    </location>
</feature>
<evidence type="ECO:0000256" key="1">
    <source>
        <dbReference type="SAM" id="MobiDB-lite"/>
    </source>
</evidence>
<gene>
    <name evidence="2" type="ORF">SLS55_008361</name>
</gene>
<sequence>MASQSEKARDLTENGDTNGQAPVQDTARSELSSKSMATELMALIATYEETKDRKFLEQAKGLIRRNDKAAFCGNRMLYKLACGDEGLTEEESEGAYEEFCVMVPNARKWPLQPAHLQFVAQGLREAGLTLVPQQIRHFMAVVAIRTDSGEYGTVGAGDFARHITDELDCIFGSVASMEPLLNDRLKVQLKLVEVKLTDIVESSRAYTAALKRSLDDDKLPQETVAIMSTYGEIADVDSAKLLATRMYNDTAGEIFKIQERAEEKLEALIEVLQAFNKD</sequence>
<organism evidence="2 3">
    <name type="scientific">Diplodia seriata</name>
    <dbReference type="NCBI Taxonomy" id="420778"/>
    <lineage>
        <taxon>Eukaryota</taxon>
        <taxon>Fungi</taxon>
        <taxon>Dikarya</taxon>
        <taxon>Ascomycota</taxon>
        <taxon>Pezizomycotina</taxon>
        <taxon>Dothideomycetes</taxon>
        <taxon>Dothideomycetes incertae sedis</taxon>
        <taxon>Botryosphaeriales</taxon>
        <taxon>Botryosphaeriaceae</taxon>
        <taxon>Diplodia</taxon>
    </lineage>
</organism>
<dbReference type="RefSeq" id="XP_066630576.1">
    <property type="nucleotide sequence ID" value="XM_066779772.1"/>
</dbReference>
<proteinExistence type="predicted"/>
<accession>A0ABR3CA84</accession>
<protein>
    <submittedName>
        <fullName evidence="2">Uncharacterized protein</fullName>
    </submittedName>
</protein>
<dbReference type="Proteomes" id="UP001430584">
    <property type="component" value="Unassembled WGS sequence"/>
</dbReference>